<evidence type="ECO:0000313" key="2">
    <source>
        <dbReference type="Proteomes" id="UP001381693"/>
    </source>
</evidence>
<organism evidence="1 2">
    <name type="scientific">Halocaridina rubra</name>
    <name type="common">Hawaiian red shrimp</name>
    <dbReference type="NCBI Taxonomy" id="373956"/>
    <lineage>
        <taxon>Eukaryota</taxon>
        <taxon>Metazoa</taxon>
        <taxon>Ecdysozoa</taxon>
        <taxon>Arthropoda</taxon>
        <taxon>Crustacea</taxon>
        <taxon>Multicrustacea</taxon>
        <taxon>Malacostraca</taxon>
        <taxon>Eumalacostraca</taxon>
        <taxon>Eucarida</taxon>
        <taxon>Decapoda</taxon>
        <taxon>Pleocyemata</taxon>
        <taxon>Caridea</taxon>
        <taxon>Atyoidea</taxon>
        <taxon>Atyidae</taxon>
        <taxon>Halocaridina</taxon>
    </lineage>
</organism>
<feature type="non-terminal residue" evidence="1">
    <location>
        <position position="56"/>
    </location>
</feature>
<protein>
    <submittedName>
        <fullName evidence="1">Uncharacterized protein</fullName>
    </submittedName>
</protein>
<keyword evidence="2" id="KW-1185">Reference proteome</keyword>
<proteinExistence type="predicted"/>
<sequence>MGCMSVDMRIDVDGTIDVNGLRCGDENIWISVWMNLDGMGYGGVDKWMCGRDGYDE</sequence>
<name>A0AAN8ZXN4_HALRR</name>
<gene>
    <name evidence="1" type="ORF">SK128_015511</name>
</gene>
<dbReference type="EMBL" id="JAXCGZ010017817">
    <property type="protein sequence ID" value="KAK7067703.1"/>
    <property type="molecule type" value="Genomic_DNA"/>
</dbReference>
<accession>A0AAN8ZXN4</accession>
<evidence type="ECO:0000313" key="1">
    <source>
        <dbReference type="EMBL" id="KAK7067703.1"/>
    </source>
</evidence>
<dbReference type="Proteomes" id="UP001381693">
    <property type="component" value="Unassembled WGS sequence"/>
</dbReference>
<dbReference type="AlphaFoldDB" id="A0AAN8ZXN4"/>
<comment type="caution">
    <text evidence="1">The sequence shown here is derived from an EMBL/GenBank/DDBJ whole genome shotgun (WGS) entry which is preliminary data.</text>
</comment>
<reference evidence="1 2" key="1">
    <citation type="submission" date="2023-11" db="EMBL/GenBank/DDBJ databases">
        <title>Halocaridina rubra genome assembly.</title>
        <authorList>
            <person name="Smith C."/>
        </authorList>
    </citation>
    <scope>NUCLEOTIDE SEQUENCE [LARGE SCALE GENOMIC DNA]</scope>
    <source>
        <strain evidence="1">EP-1</strain>
        <tissue evidence="1">Whole</tissue>
    </source>
</reference>